<sequence length="350" mass="39906">MSGNSYRGYRDRAERVRSYADYDYGSPRSSPSPAEIHRSDRVHEARERVRDAPPKPPARPIRDTNETYDSDLIRNKITRPSEHASQVHVLLIDNSGSNRQMAEHLRKTSGYLLAMLRGIDPAAELAICYFSDHCDGENIRQDVDFVRSTEMGDKILYSTTRHVRGADGGDAAEAIECILWDICEINFAHVPKGRRHLTLVTDVVGHGMGLRDDNGCTRRRDWRKSVDRVYETFETFVVVGCSDQGYVGTLQTQFLRKERIVFDHVDLSSIHSLEHRLGICGNAFLFLASRAMGNQTAVAFLMTLYEKWLEDPIFGQKTDLAAQEAIERFLKYLEMSEEEKQVARARIFAE</sequence>
<feature type="region of interest" description="Disordered" evidence="1">
    <location>
        <begin position="18"/>
        <end position="68"/>
    </location>
</feature>
<evidence type="ECO:0000256" key="1">
    <source>
        <dbReference type="SAM" id="MobiDB-lite"/>
    </source>
</evidence>
<dbReference type="Proteomes" id="UP000177331">
    <property type="component" value="Unassembled WGS sequence"/>
</dbReference>
<evidence type="ECO:0000313" key="2">
    <source>
        <dbReference type="EMBL" id="OGL96347.1"/>
    </source>
</evidence>
<name>A0A1F7W298_9BACT</name>
<organism evidence="2 3">
    <name type="scientific">Candidatus Uhrbacteria bacterium RIFOXYB2_FULL_45_11</name>
    <dbReference type="NCBI Taxonomy" id="1802421"/>
    <lineage>
        <taxon>Bacteria</taxon>
        <taxon>Candidatus Uhriibacteriota</taxon>
    </lineage>
</organism>
<evidence type="ECO:0000313" key="3">
    <source>
        <dbReference type="Proteomes" id="UP000177331"/>
    </source>
</evidence>
<comment type="caution">
    <text evidence="2">The sequence shown here is derived from an EMBL/GenBank/DDBJ whole genome shotgun (WGS) entry which is preliminary data.</text>
</comment>
<protein>
    <recommendedName>
        <fullName evidence="4">VWFA domain-containing protein</fullName>
    </recommendedName>
</protein>
<accession>A0A1F7W298</accession>
<proteinExistence type="predicted"/>
<gene>
    <name evidence="2" type="ORF">A2318_02640</name>
</gene>
<dbReference type="EMBL" id="MGFD01000069">
    <property type="protein sequence ID" value="OGL96347.1"/>
    <property type="molecule type" value="Genomic_DNA"/>
</dbReference>
<evidence type="ECO:0008006" key="4">
    <source>
        <dbReference type="Google" id="ProtNLM"/>
    </source>
</evidence>
<feature type="compositionally biased region" description="Basic and acidic residues" evidence="1">
    <location>
        <begin position="35"/>
        <end position="53"/>
    </location>
</feature>
<reference evidence="2 3" key="1">
    <citation type="journal article" date="2016" name="Nat. Commun.">
        <title>Thousands of microbial genomes shed light on interconnected biogeochemical processes in an aquifer system.</title>
        <authorList>
            <person name="Anantharaman K."/>
            <person name="Brown C.T."/>
            <person name="Hug L.A."/>
            <person name="Sharon I."/>
            <person name="Castelle C.J."/>
            <person name="Probst A.J."/>
            <person name="Thomas B.C."/>
            <person name="Singh A."/>
            <person name="Wilkins M.J."/>
            <person name="Karaoz U."/>
            <person name="Brodie E.L."/>
            <person name="Williams K.H."/>
            <person name="Hubbard S.S."/>
            <person name="Banfield J.F."/>
        </authorList>
    </citation>
    <scope>NUCLEOTIDE SEQUENCE [LARGE SCALE GENOMIC DNA]</scope>
</reference>
<dbReference type="AlphaFoldDB" id="A0A1F7W298"/>